<reference evidence="1" key="1">
    <citation type="submission" date="2020-03" db="EMBL/GenBank/DDBJ databases">
        <authorList>
            <person name="Weist P."/>
        </authorList>
    </citation>
    <scope>NUCLEOTIDE SEQUENCE</scope>
</reference>
<evidence type="ECO:0000313" key="1">
    <source>
        <dbReference type="EMBL" id="CAB1419923.1"/>
    </source>
</evidence>
<accession>A0A9N7TYD0</accession>
<proteinExistence type="predicted"/>
<dbReference type="AlphaFoldDB" id="A0A9N7TYD0"/>
<protein>
    <submittedName>
        <fullName evidence="1">Uncharacterized protein</fullName>
    </submittedName>
</protein>
<keyword evidence="2" id="KW-1185">Reference proteome</keyword>
<dbReference type="Proteomes" id="UP001153269">
    <property type="component" value="Unassembled WGS sequence"/>
</dbReference>
<dbReference type="EMBL" id="CADEAL010000422">
    <property type="protein sequence ID" value="CAB1419923.1"/>
    <property type="molecule type" value="Genomic_DNA"/>
</dbReference>
<organism evidence="1 2">
    <name type="scientific">Pleuronectes platessa</name>
    <name type="common">European plaice</name>
    <dbReference type="NCBI Taxonomy" id="8262"/>
    <lineage>
        <taxon>Eukaryota</taxon>
        <taxon>Metazoa</taxon>
        <taxon>Chordata</taxon>
        <taxon>Craniata</taxon>
        <taxon>Vertebrata</taxon>
        <taxon>Euteleostomi</taxon>
        <taxon>Actinopterygii</taxon>
        <taxon>Neopterygii</taxon>
        <taxon>Teleostei</taxon>
        <taxon>Neoteleostei</taxon>
        <taxon>Acanthomorphata</taxon>
        <taxon>Carangaria</taxon>
        <taxon>Pleuronectiformes</taxon>
        <taxon>Pleuronectoidei</taxon>
        <taxon>Pleuronectidae</taxon>
        <taxon>Pleuronectes</taxon>
    </lineage>
</organism>
<evidence type="ECO:0000313" key="2">
    <source>
        <dbReference type="Proteomes" id="UP001153269"/>
    </source>
</evidence>
<sequence length="234" mass="25855">MRVWLGAGEIGTSSVDLSGRRKEELLRLSISRDQLMAADDRAERGQGSKPCIVSPSLCTPAEFPPSLPLATPPTPPTPQSPMPRAHLHTFINSVRRGSLTEGMHLHVLPGRVSSAAAARASAANPLIRHPTTPSVPAPMILPTHKDLHRMELRSHSYNYSNNNNKTRTKDLKEEILCSSRCFFAWSLERKDDRIAASGSTGRTDHRRTELKAAYQCRSRGQMDRGITPGVFAMW</sequence>
<gene>
    <name evidence="1" type="ORF">PLEPLA_LOCUS7774</name>
</gene>
<comment type="caution">
    <text evidence="1">The sequence shown here is derived from an EMBL/GenBank/DDBJ whole genome shotgun (WGS) entry which is preliminary data.</text>
</comment>
<name>A0A9N7TYD0_PLEPL</name>